<dbReference type="OrthoDB" id="7816979at2"/>
<reference evidence="2 4" key="2">
    <citation type="submission" date="2018-08" db="EMBL/GenBank/DDBJ databases">
        <title>Genetic Globetrotter - A new plasmid hitch-hiking vast phylogenetic and geographic distances.</title>
        <authorList>
            <person name="Vollmers J."/>
            <person name="Petersen J."/>
        </authorList>
    </citation>
    <scope>NUCLEOTIDE SEQUENCE [LARGE SCALE GENOMIC DNA]</scope>
    <source>
        <strain evidence="2 4">DSM 26383</strain>
    </source>
</reference>
<dbReference type="KEGG" id="rid:RIdsm_03688"/>
<organism evidence="1 3">
    <name type="scientific">Roseovarius indicus</name>
    <dbReference type="NCBI Taxonomy" id="540747"/>
    <lineage>
        <taxon>Bacteria</taxon>
        <taxon>Pseudomonadati</taxon>
        <taxon>Pseudomonadota</taxon>
        <taxon>Alphaproteobacteria</taxon>
        <taxon>Rhodobacterales</taxon>
        <taxon>Roseobacteraceae</taxon>
        <taxon>Roseovarius</taxon>
    </lineage>
</organism>
<name>A0A0T5P3C1_9RHOB</name>
<accession>A0A0T5P3C1</accession>
<sequence length="291" mass="32909">MQVVLHAGAHVTDEDRLITCLVDNAGMLAARGTIVPKPDDYRILLRDIVNAATQNGVSPEARDVILDAVLPGEEEAERVILSNDSFFGTHKMAVKRMFYPAACARLEAMRKIFPDDEVELFFAVRNPATFMPALLAMTNFNTIDDVFRGYDPFSFRWSELFERIRAQVPDIPITVWCNEDTPLIWGEVVREMAALDATVGFEGEFSLLSEIMTETGMKRFHAYMGEHPGMSEIQKRRVISAFLDKYADEEAVEEEYDIDGWTEDKINQLTDIYEDDIMAIPQVPGVTMITP</sequence>
<evidence type="ECO:0000313" key="3">
    <source>
        <dbReference type="Proteomes" id="UP000051401"/>
    </source>
</evidence>
<dbReference type="STRING" id="540747.SAMN04488031_12149"/>
<proteinExistence type="predicted"/>
<dbReference type="EMBL" id="LAXI01000020">
    <property type="protein sequence ID" value="KRS15628.1"/>
    <property type="molecule type" value="Genomic_DNA"/>
</dbReference>
<gene>
    <name evidence="2" type="ORF">RIdsm_03688</name>
    <name evidence="1" type="ORF">XM52_22565</name>
</gene>
<dbReference type="RefSeq" id="WP_057819998.1">
    <property type="nucleotide sequence ID" value="NZ_CP031598.1"/>
</dbReference>
<dbReference type="PATRIC" id="fig|540747.5.peg.2866"/>
<evidence type="ECO:0000313" key="2">
    <source>
        <dbReference type="EMBL" id="QEW27866.1"/>
    </source>
</evidence>
<protein>
    <recommendedName>
        <fullName evidence="5">Sulfotransferase family protein</fullName>
    </recommendedName>
</protein>
<evidence type="ECO:0000313" key="4">
    <source>
        <dbReference type="Proteomes" id="UP000325785"/>
    </source>
</evidence>
<dbReference type="Proteomes" id="UP000051401">
    <property type="component" value="Unassembled WGS sequence"/>
</dbReference>
<reference evidence="1 3" key="1">
    <citation type="submission" date="2015-04" db="EMBL/GenBank/DDBJ databases">
        <title>The draft genome sequence of Roseovarius indicus B108T.</title>
        <authorList>
            <person name="Li G."/>
            <person name="Lai Q."/>
            <person name="Shao Z."/>
            <person name="Yan P."/>
        </authorList>
    </citation>
    <scope>NUCLEOTIDE SEQUENCE [LARGE SCALE GENOMIC DNA]</scope>
    <source>
        <strain evidence="1 3">B108</strain>
    </source>
</reference>
<evidence type="ECO:0008006" key="5">
    <source>
        <dbReference type="Google" id="ProtNLM"/>
    </source>
</evidence>
<dbReference type="Proteomes" id="UP000325785">
    <property type="component" value="Chromosome"/>
</dbReference>
<dbReference type="EMBL" id="CP031598">
    <property type="protein sequence ID" value="QEW27866.1"/>
    <property type="molecule type" value="Genomic_DNA"/>
</dbReference>
<keyword evidence="3" id="KW-1185">Reference proteome</keyword>
<evidence type="ECO:0000313" key="1">
    <source>
        <dbReference type="EMBL" id="KRS15628.1"/>
    </source>
</evidence>
<dbReference type="AlphaFoldDB" id="A0A0T5P3C1"/>